<feature type="transmembrane region" description="Helical" evidence="6">
    <location>
        <begin position="414"/>
        <end position="435"/>
    </location>
</feature>
<feature type="transmembrane region" description="Helical" evidence="6">
    <location>
        <begin position="309"/>
        <end position="333"/>
    </location>
</feature>
<dbReference type="GO" id="GO:0016020">
    <property type="term" value="C:membrane"/>
    <property type="evidence" value="ECO:0007669"/>
    <property type="project" value="UniProtKB-SubCell"/>
</dbReference>
<reference evidence="7 8" key="1">
    <citation type="submission" date="2017-06" db="EMBL/GenBank/DDBJ databases">
        <title>Draft genome sequence of a variant of Elsinoe murrayae.</title>
        <authorList>
            <person name="Cheng Q."/>
        </authorList>
    </citation>
    <scope>NUCLEOTIDE SEQUENCE [LARGE SCALE GENOMIC DNA]</scope>
    <source>
        <strain evidence="7 8">CQ-2017a</strain>
    </source>
</reference>
<feature type="transmembrane region" description="Helical" evidence="6">
    <location>
        <begin position="226"/>
        <end position="244"/>
    </location>
</feature>
<dbReference type="PIRSF" id="PIRSF006060">
    <property type="entry name" value="AA_transporter"/>
    <property type="match status" value="1"/>
</dbReference>
<dbReference type="PANTHER" id="PTHR45649">
    <property type="entry name" value="AMINO-ACID PERMEASE BAT1"/>
    <property type="match status" value="1"/>
</dbReference>
<feature type="transmembrane region" description="Helical" evidence="6">
    <location>
        <begin position="480"/>
        <end position="498"/>
    </location>
</feature>
<sequence length="565" mass="60568">MGIVKKPGFMSGRGDEDEGVLAEQGYKQELNRSWGLLQNFGVSFSIIVSSSSDAYACPMELELELELELERKPSLPASGRQLSVITGITTLFEYGLVTGGPAVMSIGWIIVATFTFIVGLGMAEVTSAHPTSGGPYFWAAMLAPTAHSAAFYSWITGWFNLLGQVAVTTGITFGCANLIATLASVKGGFTPTPGSIIGIYAALLVSHGLVNTFGVRMLKYLNNTSIFLHSVGVSAFAIAVVASAPTHRSAREVFGNFYDGTGDPGWSSRASPAYVACVGCLMSQYTITGFDASAHLSEETRKAQWSAPLGVLTSIFCSALFGFFLLLCLLFSIQDFDGTINSEVGQPVLQILLDIFSEDAAIVLFTLVIICVWHCGLFSLTSNSRMYFAFARDRGIPKFFAHVDDKFQSPIRTIWLGVFLSFCLALPSLGSTVAFSAATSIATIGLYISYGIPILVGLVYPSNFHKGPFNLGMASRPVAAIGVLWICFITIVFCLPQLNPVDSQSLNYTPVAVGIVAAGAFGSWFWAKSWYVGPIRQIEAEAHGVNVEEPGALEKLEEEKTKGST</sequence>
<dbReference type="STRING" id="2082308.A0A2K1QP95"/>
<keyword evidence="2" id="KW-0813">Transport</keyword>
<feature type="transmembrane region" description="Helical" evidence="6">
    <location>
        <begin position="510"/>
        <end position="527"/>
    </location>
</feature>
<dbReference type="GO" id="GO:0022857">
    <property type="term" value="F:transmembrane transporter activity"/>
    <property type="evidence" value="ECO:0007669"/>
    <property type="project" value="InterPro"/>
</dbReference>
<dbReference type="OrthoDB" id="10054429at2759"/>
<keyword evidence="4 6" id="KW-1133">Transmembrane helix</keyword>
<proteinExistence type="predicted"/>
<feature type="transmembrane region" description="Helical" evidence="6">
    <location>
        <begin position="441"/>
        <end position="460"/>
    </location>
</feature>
<feature type="transmembrane region" description="Helical" evidence="6">
    <location>
        <begin position="197"/>
        <end position="214"/>
    </location>
</feature>
<comment type="subcellular location">
    <subcellularLocation>
        <location evidence="1">Membrane</location>
        <topology evidence="1">Multi-pass membrane protein</topology>
    </subcellularLocation>
</comment>
<dbReference type="Pfam" id="PF13520">
    <property type="entry name" value="AA_permease_2"/>
    <property type="match status" value="1"/>
</dbReference>
<keyword evidence="3 6" id="KW-0812">Transmembrane</keyword>
<evidence type="ECO:0000256" key="3">
    <source>
        <dbReference type="ARBA" id="ARBA00022692"/>
    </source>
</evidence>
<evidence type="ECO:0000256" key="4">
    <source>
        <dbReference type="ARBA" id="ARBA00022989"/>
    </source>
</evidence>
<organism evidence="7 8">
    <name type="scientific">Sphaceloma murrayae</name>
    <dbReference type="NCBI Taxonomy" id="2082308"/>
    <lineage>
        <taxon>Eukaryota</taxon>
        <taxon>Fungi</taxon>
        <taxon>Dikarya</taxon>
        <taxon>Ascomycota</taxon>
        <taxon>Pezizomycotina</taxon>
        <taxon>Dothideomycetes</taxon>
        <taxon>Dothideomycetidae</taxon>
        <taxon>Myriangiales</taxon>
        <taxon>Elsinoaceae</taxon>
        <taxon>Sphaceloma</taxon>
    </lineage>
</organism>
<evidence type="ECO:0000256" key="2">
    <source>
        <dbReference type="ARBA" id="ARBA00022448"/>
    </source>
</evidence>
<dbReference type="Proteomes" id="UP000243797">
    <property type="component" value="Unassembled WGS sequence"/>
</dbReference>
<feature type="transmembrane region" description="Helical" evidence="6">
    <location>
        <begin position="102"/>
        <end position="123"/>
    </location>
</feature>
<accession>A0A2K1QP95</accession>
<evidence type="ECO:0000313" key="7">
    <source>
        <dbReference type="EMBL" id="PNS16730.1"/>
    </source>
</evidence>
<evidence type="ECO:0000256" key="6">
    <source>
        <dbReference type="SAM" id="Phobius"/>
    </source>
</evidence>
<feature type="transmembrane region" description="Helical" evidence="6">
    <location>
        <begin position="135"/>
        <end position="155"/>
    </location>
</feature>
<dbReference type="InParanoid" id="A0A2K1QP95"/>
<dbReference type="EMBL" id="NKHZ01000055">
    <property type="protein sequence ID" value="PNS16730.1"/>
    <property type="molecule type" value="Genomic_DNA"/>
</dbReference>
<feature type="transmembrane region" description="Helical" evidence="6">
    <location>
        <begin position="161"/>
        <end position="185"/>
    </location>
</feature>
<dbReference type="Gene3D" id="1.20.1740.10">
    <property type="entry name" value="Amino acid/polyamine transporter I"/>
    <property type="match status" value="1"/>
</dbReference>
<evidence type="ECO:0000256" key="1">
    <source>
        <dbReference type="ARBA" id="ARBA00004141"/>
    </source>
</evidence>
<evidence type="ECO:0000256" key="5">
    <source>
        <dbReference type="ARBA" id="ARBA00023136"/>
    </source>
</evidence>
<comment type="caution">
    <text evidence="7">The sequence shown here is derived from an EMBL/GenBank/DDBJ whole genome shotgun (WGS) entry which is preliminary data.</text>
</comment>
<protein>
    <submittedName>
        <fullName evidence="7">GABA-specific permease</fullName>
    </submittedName>
</protein>
<dbReference type="InterPro" id="IPR002293">
    <property type="entry name" value="AA/rel_permease1"/>
</dbReference>
<name>A0A2K1QP95_9PEZI</name>
<evidence type="ECO:0000313" key="8">
    <source>
        <dbReference type="Proteomes" id="UP000243797"/>
    </source>
</evidence>
<keyword evidence="8" id="KW-1185">Reference proteome</keyword>
<dbReference type="PANTHER" id="PTHR45649:SF26">
    <property type="entry name" value="OS04G0435100 PROTEIN"/>
    <property type="match status" value="1"/>
</dbReference>
<dbReference type="AlphaFoldDB" id="A0A2K1QP95"/>
<keyword evidence="5 6" id="KW-0472">Membrane</keyword>
<feature type="transmembrane region" description="Helical" evidence="6">
    <location>
        <begin position="360"/>
        <end position="380"/>
    </location>
</feature>
<gene>
    <name evidence="7" type="ORF">CAC42_4694</name>
</gene>